<dbReference type="STRING" id="373672.SAMN05421785_101109"/>
<proteinExistence type="predicted"/>
<keyword evidence="1" id="KW-0472">Membrane</keyword>
<accession>A0A1N7JU94</accession>
<evidence type="ECO:0000313" key="3">
    <source>
        <dbReference type="Proteomes" id="UP000185781"/>
    </source>
</evidence>
<dbReference type="Proteomes" id="UP000185781">
    <property type="component" value="Unassembled WGS sequence"/>
</dbReference>
<evidence type="ECO:0000256" key="1">
    <source>
        <dbReference type="SAM" id="Phobius"/>
    </source>
</evidence>
<dbReference type="EMBL" id="FTOV01000001">
    <property type="protein sequence ID" value="SIS52932.1"/>
    <property type="molecule type" value="Genomic_DNA"/>
</dbReference>
<organism evidence="2 3">
    <name type="scientific">Chryseobacterium gambrini</name>
    <dbReference type="NCBI Taxonomy" id="373672"/>
    <lineage>
        <taxon>Bacteria</taxon>
        <taxon>Pseudomonadati</taxon>
        <taxon>Bacteroidota</taxon>
        <taxon>Flavobacteriia</taxon>
        <taxon>Flavobacteriales</taxon>
        <taxon>Weeksellaceae</taxon>
        <taxon>Chryseobacterium group</taxon>
        <taxon>Chryseobacterium</taxon>
    </lineage>
</organism>
<feature type="transmembrane region" description="Helical" evidence="1">
    <location>
        <begin position="72"/>
        <end position="93"/>
    </location>
</feature>
<keyword evidence="1" id="KW-1133">Transmembrane helix</keyword>
<dbReference type="AlphaFoldDB" id="A0A1N7JU94"/>
<reference evidence="2 3" key="1">
    <citation type="submission" date="2017-01" db="EMBL/GenBank/DDBJ databases">
        <authorList>
            <person name="Mah S.A."/>
            <person name="Swanson W.J."/>
            <person name="Moy G.W."/>
            <person name="Vacquier V.D."/>
        </authorList>
    </citation>
    <scope>NUCLEOTIDE SEQUENCE [LARGE SCALE GENOMIC DNA]</scope>
    <source>
        <strain evidence="2 3">DSM 18014</strain>
    </source>
</reference>
<keyword evidence="1" id="KW-0812">Transmembrane</keyword>
<sequence length="243" mass="28456">MIKAIFFKIFNGKWSAPFFISSVGIFCWIWMLILPVNKIIWNLCFITPIMVALGYIILGISKIFKKRFKEGLVQVVLSVVFMFITAVFFTVLLPKSPYKEYKGDIYNPNNVKVDMPLKLSFSDEKPLFKVDKPEVILYDYNQPGTYKYQVFLNKIEKGTVYLKMFDLTTNRILSEKEIAKDTKVKVENPSDELKEFPLSKQFNVQEGDWGDYYGSRVEVWFKPEDASQPERKLLVKNYVIQGW</sequence>
<feature type="transmembrane region" description="Helical" evidence="1">
    <location>
        <begin position="39"/>
        <end position="60"/>
    </location>
</feature>
<gene>
    <name evidence="2" type="ORF">SAMN05421785_101109</name>
</gene>
<dbReference type="OrthoDB" id="1250632at2"/>
<protein>
    <submittedName>
        <fullName evidence="2">Uncharacterized protein</fullName>
    </submittedName>
</protein>
<name>A0A1N7JU94_9FLAO</name>
<feature type="transmembrane region" description="Helical" evidence="1">
    <location>
        <begin position="12"/>
        <end position="33"/>
    </location>
</feature>
<dbReference type="RefSeq" id="WP_076389997.1">
    <property type="nucleotide sequence ID" value="NZ_CBDHHB010000002.1"/>
</dbReference>
<evidence type="ECO:0000313" key="2">
    <source>
        <dbReference type="EMBL" id="SIS52932.1"/>
    </source>
</evidence>